<dbReference type="EMBL" id="WTVA01000001">
    <property type="protein sequence ID" value="MZR21408.1"/>
    <property type="molecule type" value="Genomic_DNA"/>
</dbReference>
<proteinExistence type="predicted"/>
<evidence type="ECO:0000313" key="2">
    <source>
        <dbReference type="Proteomes" id="UP000445696"/>
    </source>
</evidence>
<sequence>MISRLLAVLVLVGAIAGCKTTDENMAHICEYIKSRYENTGGKDNPNHQTEKAKQQREMCRQFISWEE</sequence>
<comment type="caution">
    <text evidence="1">The sequence shown here is derived from an EMBL/GenBank/DDBJ whole genome shotgun (WGS) entry which is preliminary data.</text>
</comment>
<name>A0A845MBG0_9PROT</name>
<accession>A0A845MBG0</accession>
<dbReference type="AlphaFoldDB" id="A0A845MBG0"/>
<dbReference type="PROSITE" id="PS51257">
    <property type="entry name" value="PROKAR_LIPOPROTEIN"/>
    <property type="match status" value="1"/>
</dbReference>
<reference evidence="1 2" key="1">
    <citation type="journal article" date="2014" name="Int. J. Syst. Evol. Microbiol.">
        <title>Sneathiella chungangensis sp. nov., isolated from a marine sand, and emended description of the genus Sneathiella.</title>
        <authorList>
            <person name="Siamphan C."/>
            <person name="Kim H."/>
            <person name="Lee J.S."/>
            <person name="Kim W."/>
        </authorList>
    </citation>
    <scope>NUCLEOTIDE SEQUENCE [LARGE SCALE GENOMIC DNA]</scope>
    <source>
        <strain evidence="1 2">KCTC 32476</strain>
    </source>
</reference>
<protein>
    <recommendedName>
        <fullName evidence="3">Entry exclusion lipoprotein TrbK</fullName>
    </recommendedName>
</protein>
<gene>
    <name evidence="1" type="ORF">GQF03_03600</name>
</gene>
<evidence type="ECO:0008006" key="3">
    <source>
        <dbReference type="Google" id="ProtNLM"/>
    </source>
</evidence>
<organism evidence="1 2">
    <name type="scientific">Sneathiella chungangensis</name>
    <dbReference type="NCBI Taxonomy" id="1418234"/>
    <lineage>
        <taxon>Bacteria</taxon>
        <taxon>Pseudomonadati</taxon>
        <taxon>Pseudomonadota</taxon>
        <taxon>Alphaproteobacteria</taxon>
        <taxon>Sneathiellales</taxon>
        <taxon>Sneathiellaceae</taxon>
        <taxon>Sneathiella</taxon>
    </lineage>
</organism>
<keyword evidence="2" id="KW-1185">Reference proteome</keyword>
<evidence type="ECO:0000313" key="1">
    <source>
        <dbReference type="EMBL" id="MZR21408.1"/>
    </source>
</evidence>
<dbReference type="RefSeq" id="WP_161337806.1">
    <property type="nucleotide sequence ID" value="NZ_JBHSDG010000002.1"/>
</dbReference>
<dbReference type="Proteomes" id="UP000445696">
    <property type="component" value="Unassembled WGS sequence"/>
</dbReference>